<proteinExistence type="predicted"/>
<organism evidence="3">
    <name type="scientific">Photinus pyralis</name>
    <name type="common">Common eastern firefly</name>
    <name type="synonym">Lampyris pyralis</name>
    <dbReference type="NCBI Taxonomy" id="7054"/>
    <lineage>
        <taxon>Eukaryota</taxon>
        <taxon>Metazoa</taxon>
        <taxon>Ecdysozoa</taxon>
        <taxon>Arthropoda</taxon>
        <taxon>Hexapoda</taxon>
        <taxon>Insecta</taxon>
        <taxon>Pterygota</taxon>
        <taxon>Neoptera</taxon>
        <taxon>Endopterygota</taxon>
        <taxon>Coleoptera</taxon>
        <taxon>Polyphaga</taxon>
        <taxon>Elateriformia</taxon>
        <taxon>Elateroidea</taxon>
        <taxon>Lampyridae</taxon>
        <taxon>Lampyrinae</taxon>
        <taxon>Photinus</taxon>
    </lineage>
</organism>
<dbReference type="InParanoid" id="A0A1Y1KJ61"/>
<dbReference type="OrthoDB" id="5978988at2759"/>
<dbReference type="InterPro" id="IPR036728">
    <property type="entry name" value="PBP_GOBP_sf"/>
</dbReference>
<keyword evidence="6" id="KW-1185">Reference proteome</keyword>
<evidence type="ECO:0000256" key="2">
    <source>
        <dbReference type="SAM" id="SignalP"/>
    </source>
</evidence>
<reference evidence="4 6" key="2">
    <citation type="journal article" date="2018" name="Elife">
        <title>Firefly genomes illuminate parallel origins of bioluminescence in beetles.</title>
        <authorList>
            <person name="Fallon T.R."/>
            <person name="Lower S.E."/>
            <person name="Chang C.H."/>
            <person name="Bessho-Uehara M."/>
            <person name="Martin G.J."/>
            <person name="Bewick A.J."/>
            <person name="Behringer M."/>
            <person name="Debat H.J."/>
            <person name="Wong I."/>
            <person name="Day J.C."/>
            <person name="Suvorov A."/>
            <person name="Silva C.J."/>
            <person name="Stanger-Hall K.F."/>
            <person name="Hall D.W."/>
            <person name="Schmitz R.J."/>
            <person name="Nelson D.R."/>
            <person name="Lewis S.M."/>
            <person name="Shigenobu S."/>
            <person name="Bybee S.M."/>
            <person name="Larracuente A.M."/>
            <person name="Oba Y."/>
            <person name="Weng J.K."/>
        </authorList>
    </citation>
    <scope>NUCLEOTIDE SEQUENCE [LARGE SCALE GENOMIC DNA]</scope>
    <source>
        <strain evidence="4">1611_PpyrPB1</strain>
        <tissue evidence="4">Whole body</tissue>
    </source>
</reference>
<evidence type="ECO:0000313" key="6">
    <source>
        <dbReference type="Proteomes" id="UP000327044"/>
    </source>
</evidence>
<dbReference type="CDD" id="cd23992">
    <property type="entry name" value="PBP_GOBP"/>
    <property type="match status" value="1"/>
</dbReference>
<dbReference type="Proteomes" id="UP000327044">
    <property type="component" value="Unassembled WGS sequence"/>
</dbReference>
<evidence type="ECO:0000256" key="1">
    <source>
        <dbReference type="ARBA" id="ARBA00022729"/>
    </source>
</evidence>
<dbReference type="AlphaFoldDB" id="A0A1Y1KJ61"/>
<dbReference type="GO" id="GO:0007608">
    <property type="term" value="P:sensory perception of smell"/>
    <property type="evidence" value="ECO:0007669"/>
    <property type="project" value="TreeGrafter"/>
</dbReference>
<dbReference type="SMART" id="SM00708">
    <property type="entry name" value="PhBP"/>
    <property type="match status" value="1"/>
</dbReference>
<evidence type="ECO:0000313" key="3">
    <source>
        <dbReference type="EMBL" id="JAV61463.1"/>
    </source>
</evidence>
<dbReference type="Gene3D" id="1.10.238.20">
    <property type="entry name" value="Pheromone/general odorant binding protein domain"/>
    <property type="match status" value="1"/>
</dbReference>
<reference evidence="4" key="3">
    <citation type="submission" date="2019-08" db="EMBL/GenBank/DDBJ databases">
        <authorList>
            <consortium name="Photinus pyralis genome working group"/>
            <person name="Fallon T.R."/>
            <person name="Sander Lower S.E."/>
            <person name="Weng J.-K."/>
        </authorList>
    </citation>
    <scope>NUCLEOTIDE SEQUENCE</scope>
    <source>
        <strain evidence="4">1611_PpyrPB1</strain>
        <tissue evidence="4">Whole body</tissue>
    </source>
</reference>
<dbReference type="InterPro" id="IPR006170">
    <property type="entry name" value="PBP/GOBP"/>
</dbReference>
<dbReference type="GO" id="GO:0005549">
    <property type="term" value="F:odorant binding"/>
    <property type="evidence" value="ECO:0007669"/>
    <property type="project" value="InterPro"/>
</dbReference>
<protein>
    <submittedName>
        <fullName evidence="3">Uncharacterized protein</fullName>
    </submittedName>
</protein>
<dbReference type="SUPFAM" id="SSF47565">
    <property type="entry name" value="Insect pheromone/odorant-binding proteins"/>
    <property type="match status" value="1"/>
</dbReference>
<dbReference type="EMBL" id="VVIM01000001">
    <property type="protein sequence ID" value="KAB0804554.1"/>
    <property type="molecule type" value="Genomic_DNA"/>
</dbReference>
<feature type="chain" id="PRO_5036029760" evidence="2">
    <location>
        <begin position="18"/>
        <end position="131"/>
    </location>
</feature>
<dbReference type="FunCoup" id="A0A1Y1KJ61">
    <property type="interactions" value="10"/>
</dbReference>
<feature type="signal peptide" evidence="2">
    <location>
        <begin position="1"/>
        <end position="17"/>
    </location>
</feature>
<dbReference type="PANTHER" id="PTHR11857">
    <property type="entry name" value="ODORANT BINDING PROTEIN-RELATED"/>
    <property type="match status" value="1"/>
</dbReference>
<evidence type="ECO:0000313" key="4">
    <source>
        <dbReference type="EMBL" id="KAB0794401.1"/>
    </source>
</evidence>
<dbReference type="GO" id="GO:0005615">
    <property type="term" value="C:extracellular space"/>
    <property type="evidence" value="ECO:0007669"/>
    <property type="project" value="TreeGrafter"/>
</dbReference>
<dbReference type="Pfam" id="PF01395">
    <property type="entry name" value="PBP_GOBP"/>
    <property type="match status" value="1"/>
</dbReference>
<gene>
    <name evidence="5" type="ORF">PPYR_01524</name>
    <name evidence="4" type="ORF">PPYR_11240</name>
</gene>
<accession>A0A1Y1KJ61</accession>
<sequence>MKCIVLFTLLLVSMTAAINVSPEKIEKWENAIQPHVEKCKLESNVDPVYADRMKYLEFPKDQKFYCYMKCLYNEAGVIDAEGHVNVEELAKKFSFGNLEAAKKCEDKVETEKRLCEQAYELLLCTVEAVSE</sequence>
<dbReference type="EMBL" id="GEZM01081967">
    <property type="protein sequence ID" value="JAV61463.1"/>
    <property type="molecule type" value="Transcribed_RNA"/>
</dbReference>
<evidence type="ECO:0000313" key="5">
    <source>
        <dbReference type="EMBL" id="KAB0804554.1"/>
    </source>
</evidence>
<name>A0A1Y1KJ61_PHOPY</name>
<dbReference type="EMBL" id="VVIM01000008">
    <property type="protein sequence ID" value="KAB0794401.1"/>
    <property type="molecule type" value="Genomic_DNA"/>
</dbReference>
<keyword evidence="1 2" id="KW-0732">Signal</keyword>
<reference evidence="3" key="1">
    <citation type="journal article" date="2016" name="Sci. Rep.">
        <title>Molecular characterization of firefly nuptial gifts: a multi-omics approach sheds light on postcopulatory sexual selection.</title>
        <authorList>
            <person name="Al-Wathiqui N."/>
            <person name="Fallon T.R."/>
            <person name="South A."/>
            <person name="Weng J.K."/>
            <person name="Lewis S.M."/>
        </authorList>
    </citation>
    <scope>NUCLEOTIDE SEQUENCE</scope>
</reference>